<reference evidence="3 4" key="1">
    <citation type="submission" date="2019-03" db="EMBL/GenBank/DDBJ databases">
        <authorList>
            <person name="Gaulin E."/>
            <person name="Dumas B."/>
        </authorList>
    </citation>
    <scope>NUCLEOTIDE SEQUENCE [LARGE SCALE GENOMIC DNA]</scope>
    <source>
        <strain evidence="3">CBS 568.67</strain>
    </source>
</reference>
<proteinExistence type="predicted"/>
<dbReference type="PANTHER" id="PTHR46586">
    <property type="entry name" value="ANKYRIN REPEAT-CONTAINING PROTEIN"/>
    <property type="match status" value="1"/>
</dbReference>
<evidence type="ECO:0000313" key="3">
    <source>
        <dbReference type="EMBL" id="VFT95272.1"/>
    </source>
</evidence>
<evidence type="ECO:0000256" key="1">
    <source>
        <dbReference type="SAM" id="Phobius"/>
    </source>
</evidence>
<dbReference type="Proteomes" id="UP000332933">
    <property type="component" value="Unassembled WGS sequence"/>
</dbReference>
<keyword evidence="1" id="KW-0812">Transmembrane</keyword>
<keyword evidence="4" id="KW-1185">Reference proteome</keyword>
<sequence length="395" mass="44299">MQHDKRKHQRQHSARPSSFHVLLSKALVLVVTSFQCGIFEDMLIFLQVNVRRRHRVLQTTLPDDAFDRAMETTFQLCFAPWLAARGFGRLLKLFACLPFLHNVVLDYAAWSGHLALLDWLNTFQPLKSLDRHSFVAIAAEKHRLGVLELLHARGYWEVVDMATMIRIVKAGYRPVERYLLEQNQPIAMADKALMRLFVAAIDSGCMTAVHYFLDRVGPSAMRDDKCITKAAAAGHSDVTLALLDRGFDGSDLTIDVAASGGGLALVLHLHDVGGYHCTTSAIDMAARNGHMDVLLWLHANRKEGCSINAMVFAIEQGQLDIVQFLRDWYPTGTNPSQLARAAVVATSKGHWFVAQYLLQHKLCSYTSDILDRVADGGYLQLPNGCLTIRRQWDFT</sequence>
<name>A0A485LC65_9STRA</name>
<keyword evidence="1" id="KW-0472">Membrane</keyword>
<dbReference type="OrthoDB" id="122883at2759"/>
<protein>
    <submittedName>
        <fullName evidence="3">Aste57867_18536 protein</fullName>
    </submittedName>
</protein>
<dbReference type="PANTHER" id="PTHR46586:SF3">
    <property type="entry name" value="ANKYRIN REPEAT-CONTAINING PROTEIN"/>
    <property type="match status" value="1"/>
</dbReference>
<keyword evidence="1" id="KW-1133">Transmembrane helix</keyword>
<dbReference type="InterPro" id="IPR052050">
    <property type="entry name" value="SecEffector_AnkRepeat"/>
</dbReference>
<feature type="transmembrane region" description="Helical" evidence="1">
    <location>
        <begin position="21"/>
        <end position="46"/>
    </location>
</feature>
<dbReference type="InterPro" id="IPR036770">
    <property type="entry name" value="Ankyrin_rpt-contain_sf"/>
</dbReference>
<dbReference type="EMBL" id="VJMH01006396">
    <property type="protein sequence ID" value="KAF0690027.1"/>
    <property type="molecule type" value="Genomic_DNA"/>
</dbReference>
<accession>A0A485LC65</accession>
<dbReference type="AlphaFoldDB" id="A0A485LC65"/>
<reference evidence="2" key="2">
    <citation type="submission" date="2019-06" db="EMBL/GenBank/DDBJ databases">
        <title>Genomics analysis of Aphanomyces spp. identifies a new class of oomycete effector associated with host adaptation.</title>
        <authorList>
            <person name="Gaulin E."/>
        </authorList>
    </citation>
    <scope>NUCLEOTIDE SEQUENCE</scope>
    <source>
        <strain evidence="2">CBS 578.67</strain>
    </source>
</reference>
<evidence type="ECO:0000313" key="2">
    <source>
        <dbReference type="EMBL" id="KAF0690027.1"/>
    </source>
</evidence>
<evidence type="ECO:0000313" key="4">
    <source>
        <dbReference type="Proteomes" id="UP000332933"/>
    </source>
</evidence>
<dbReference type="SUPFAM" id="SSF48403">
    <property type="entry name" value="Ankyrin repeat"/>
    <property type="match status" value="1"/>
</dbReference>
<dbReference type="EMBL" id="CAADRA010006417">
    <property type="protein sequence ID" value="VFT95272.1"/>
    <property type="molecule type" value="Genomic_DNA"/>
</dbReference>
<organism evidence="3 4">
    <name type="scientific">Aphanomyces stellatus</name>
    <dbReference type="NCBI Taxonomy" id="120398"/>
    <lineage>
        <taxon>Eukaryota</taxon>
        <taxon>Sar</taxon>
        <taxon>Stramenopiles</taxon>
        <taxon>Oomycota</taxon>
        <taxon>Saprolegniomycetes</taxon>
        <taxon>Saprolegniales</taxon>
        <taxon>Verrucalvaceae</taxon>
        <taxon>Aphanomyces</taxon>
    </lineage>
</organism>
<dbReference type="InterPro" id="IPR002110">
    <property type="entry name" value="Ankyrin_rpt"/>
</dbReference>
<dbReference type="Pfam" id="PF13637">
    <property type="entry name" value="Ank_4"/>
    <property type="match status" value="1"/>
</dbReference>
<gene>
    <name evidence="3" type="primary">Aste57867_18536</name>
    <name evidence="2" type="ORF">As57867_018474</name>
    <name evidence="3" type="ORF">ASTE57867_18536</name>
</gene>
<dbReference type="Gene3D" id="1.25.40.20">
    <property type="entry name" value="Ankyrin repeat-containing domain"/>
    <property type="match status" value="1"/>
</dbReference>